<dbReference type="InterPro" id="IPR011993">
    <property type="entry name" value="PH-like_dom_sf"/>
</dbReference>
<evidence type="ECO:0000259" key="5">
    <source>
        <dbReference type="PROSITE" id="PS51840"/>
    </source>
</evidence>
<feature type="region of interest" description="Disordered" evidence="2">
    <location>
        <begin position="344"/>
        <end position="387"/>
    </location>
</feature>
<keyword evidence="3" id="KW-0812">Transmembrane</keyword>
<feature type="compositionally biased region" description="Basic and acidic residues" evidence="2">
    <location>
        <begin position="277"/>
        <end position="288"/>
    </location>
</feature>
<feature type="compositionally biased region" description="Acidic residues" evidence="2">
    <location>
        <begin position="195"/>
        <end position="210"/>
    </location>
</feature>
<name>A0A2B4SCT3_STYPI</name>
<feature type="region of interest" description="Disordered" evidence="2">
    <location>
        <begin position="193"/>
        <end position="221"/>
    </location>
</feature>
<dbReference type="InterPro" id="IPR051707">
    <property type="entry name" value="PI-Interact_SigTrans_Reg"/>
</dbReference>
<keyword evidence="3" id="KW-1133">Transmembrane helix</keyword>
<dbReference type="InterPro" id="IPR019448">
    <property type="entry name" value="NT-C2"/>
</dbReference>
<evidence type="ECO:0000313" key="6">
    <source>
        <dbReference type="EMBL" id="PFX26909.1"/>
    </source>
</evidence>
<evidence type="ECO:0000259" key="4">
    <source>
        <dbReference type="PROSITE" id="PS50003"/>
    </source>
</evidence>
<feature type="domain" description="PH" evidence="4">
    <location>
        <begin position="488"/>
        <end position="590"/>
    </location>
</feature>
<accession>A0A2B4SCT3</accession>
<dbReference type="PROSITE" id="PS50003">
    <property type="entry name" value="PH_DOMAIN"/>
    <property type="match status" value="1"/>
</dbReference>
<evidence type="ECO:0000313" key="7">
    <source>
        <dbReference type="Proteomes" id="UP000225706"/>
    </source>
</evidence>
<evidence type="ECO:0000256" key="1">
    <source>
        <dbReference type="SAM" id="Coils"/>
    </source>
</evidence>
<protein>
    <submittedName>
        <fullName evidence="6">EH domain-binding protein 1</fullName>
    </submittedName>
</protein>
<feature type="compositionally biased region" description="Basic and acidic residues" evidence="2">
    <location>
        <begin position="369"/>
        <end position="387"/>
    </location>
</feature>
<dbReference type="SMART" id="SM00233">
    <property type="entry name" value="PH"/>
    <property type="match status" value="1"/>
</dbReference>
<reference evidence="7" key="1">
    <citation type="journal article" date="2017" name="bioRxiv">
        <title>Comparative analysis of the genomes of Stylophora pistillata and Acropora digitifera provides evidence for extensive differences between species of corals.</title>
        <authorList>
            <person name="Voolstra C.R."/>
            <person name="Li Y."/>
            <person name="Liew Y.J."/>
            <person name="Baumgarten S."/>
            <person name="Zoccola D."/>
            <person name="Flot J.-F."/>
            <person name="Tambutte S."/>
            <person name="Allemand D."/>
            <person name="Aranda M."/>
        </authorList>
    </citation>
    <scope>NUCLEOTIDE SEQUENCE [LARGE SCALE GENOMIC DNA]</scope>
</reference>
<keyword evidence="3" id="KW-0472">Membrane</keyword>
<proteinExistence type="predicted"/>
<dbReference type="PANTHER" id="PTHR14336">
    <property type="entry name" value="TANDEM PH DOMAIN CONTAINING PROTEIN"/>
    <property type="match status" value="1"/>
</dbReference>
<dbReference type="STRING" id="50429.A0A2B4SCT3"/>
<gene>
    <name evidence="6" type="primary">EHBP1</name>
    <name evidence="6" type="ORF">AWC38_SpisGene8414</name>
</gene>
<evidence type="ECO:0000256" key="3">
    <source>
        <dbReference type="SAM" id="Phobius"/>
    </source>
</evidence>
<evidence type="ECO:0000256" key="2">
    <source>
        <dbReference type="SAM" id="MobiDB-lite"/>
    </source>
</evidence>
<comment type="caution">
    <text evidence="6">The sequence shown here is derived from an EMBL/GenBank/DDBJ whole genome shotgun (WGS) entry which is preliminary data.</text>
</comment>
<keyword evidence="1" id="KW-0175">Coiled coil</keyword>
<feature type="region of interest" description="Disordered" evidence="2">
    <location>
        <begin position="268"/>
        <end position="288"/>
    </location>
</feature>
<dbReference type="PROSITE" id="PS51840">
    <property type="entry name" value="C2_NT"/>
    <property type="match status" value="1"/>
</dbReference>
<feature type="transmembrane region" description="Helical" evidence="3">
    <location>
        <begin position="589"/>
        <end position="607"/>
    </location>
</feature>
<sequence>MSVRNRVRKSFSKSLKGKACKFRFTVTYEYVDLKCNNRWQPSCLSIVWFRSHRSKVSEKPTSKVSITDEKTGIVSYAANWFPPNSVDLVVTLYKDFTGVMFRKKDYMFVLENVTADARKKLAIFPCNMADYASLDQEIFDLEMEFKPLSKKIISARIGAKVRCEFIKEGRADEDDMQSNFSHLSDAEFKSRLSELEECSDEEEEEEEEEENSKPRESVKLADRSKHTWSQFIDEMKTLEYRNVAMLGNPLADGTVSDINQASTDDALVPQETTSEEADSKSNKALERNRDRRKIVSAAIEDLKESTIPEEDEEEDIENISINMSSSALSSLSSFKNKFQFSFSGKNKRRSSDSSSVELPGNIETMSSETSDKRVSDWLQENPHEDGDSQLRVEQLEKDNMNLRTAYQKLVTKVTDLEKEKTDMQSELEQLGIMADFAKSDFVRERDELQAEITELQMLVEDLRMQLGEAESKLLDSSEKEVVKESFELCEVRGWLCKRGVKGLTGRKWRRRWFSTDKDSRLYYYQKNNNTSPRGFIDLDVIIAVQDQPPSQQDINNACFNVVTPTRTYELMAQDEQEKLRFETPYSDTVLFLFILFIYLFIYSFDILRKILSGSASGILGEKELRVLLIGVEFRATV</sequence>
<feature type="domain" description="C2 NT-type" evidence="5">
    <location>
        <begin position="12"/>
        <end position="165"/>
    </location>
</feature>
<dbReference type="AlphaFoldDB" id="A0A2B4SCT3"/>
<dbReference type="Pfam" id="PF10358">
    <property type="entry name" value="NT-C2"/>
    <property type="match status" value="1"/>
</dbReference>
<organism evidence="6 7">
    <name type="scientific">Stylophora pistillata</name>
    <name type="common">Smooth cauliflower coral</name>
    <dbReference type="NCBI Taxonomy" id="50429"/>
    <lineage>
        <taxon>Eukaryota</taxon>
        <taxon>Metazoa</taxon>
        <taxon>Cnidaria</taxon>
        <taxon>Anthozoa</taxon>
        <taxon>Hexacorallia</taxon>
        <taxon>Scleractinia</taxon>
        <taxon>Astrocoeniina</taxon>
        <taxon>Pocilloporidae</taxon>
        <taxon>Stylophora</taxon>
    </lineage>
</organism>
<dbReference type="OrthoDB" id="5972258at2759"/>
<dbReference type="EMBL" id="LSMT01000115">
    <property type="protein sequence ID" value="PFX26909.1"/>
    <property type="molecule type" value="Genomic_DNA"/>
</dbReference>
<keyword evidence="7" id="KW-1185">Reference proteome</keyword>
<dbReference type="Proteomes" id="UP000225706">
    <property type="component" value="Unassembled WGS sequence"/>
</dbReference>
<dbReference type="SUPFAM" id="SSF50729">
    <property type="entry name" value="PH domain-like"/>
    <property type="match status" value="1"/>
</dbReference>
<feature type="coiled-coil region" evidence="1">
    <location>
        <begin position="392"/>
        <end position="479"/>
    </location>
</feature>
<feature type="compositionally biased region" description="Basic and acidic residues" evidence="2">
    <location>
        <begin position="211"/>
        <end position="221"/>
    </location>
</feature>
<dbReference type="Pfam" id="PF00169">
    <property type="entry name" value="PH"/>
    <property type="match status" value="1"/>
</dbReference>
<dbReference type="InterPro" id="IPR001849">
    <property type="entry name" value="PH_domain"/>
</dbReference>
<dbReference type="Gene3D" id="2.30.29.30">
    <property type="entry name" value="Pleckstrin-homology domain (PH domain)/Phosphotyrosine-binding domain (PTB)"/>
    <property type="match status" value="1"/>
</dbReference>
<dbReference type="PANTHER" id="PTHR14336:SF8">
    <property type="entry name" value="PROTEIN OPY1"/>
    <property type="match status" value="1"/>
</dbReference>